<dbReference type="AlphaFoldDB" id="A0A1G9N8C0"/>
<evidence type="ECO:0000259" key="1">
    <source>
        <dbReference type="Pfam" id="PF18075"/>
    </source>
</evidence>
<feature type="domain" description="FtsX extracellular" evidence="1">
    <location>
        <begin position="80"/>
        <end position="179"/>
    </location>
</feature>
<protein>
    <recommendedName>
        <fullName evidence="1">FtsX extracellular domain-containing protein</fullName>
    </recommendedName>
</protein>
<evidence type="ECO:0000313" key="3">
    <source>
        <dbReference type="Proteomes" id="UP000198683"/>
    </source>
</evidence>
<gene>
    <name evidence="2" type="ORF">SAMN05421874_1305</name>
</gene>
<proteinExistence type="predicted"/>
<sequence length="342" mass="37929">MSSPVEDRLRGALAEAGASLDVSTLRPLRAPERRRFRLDLRLVTAAVSVVVAGTALVTGLGGHGEEDRAVVANPPSPPTELAVFLCMSESPRCSGRITPEQTKELEGELRRLPQVERLTFVSQVTAFQDFRKTFAHNERFLDEVKLTDLPPSFRLRTRPGADLVRLNRSLLGMTGIENVVREDIFAPDTFTGADISAFLCQDHTAIPECGAKREISDNGDMMVTEEGKAATKSQRKAIRALIDALPEVESYVFEDQETAYENFRRSYQDNKRLLEATRVRDMPESFQITLKAGADESRVLAKLRRQPGMSQVVFRPCMADYATLSTRFGVIPTDHKACGTAN</sequence>
<dbReference type="InterPro" id="IPR040690">
    <property type="entry name" value="FtsX_ECD"/>
</dbReference>
<organism evidence="2 3">
    <name type="scientific">Nonomuraea maritima</name>
    <dbReference type="NCBI Taxonomy" id="683260"/>
    <lineage>
        <taxon>Bacteria</taxon>
        <taxon>Bacillati</taxon>
        <taxon>Actinomycetota</taxon>
        <taxon>Actinomycetes</taxon>
        <taxon>Streptosporangiales</taxon>
        <taxon>Streptosporangiaceae</taxon>
        <taxon>Nonomuraea</taxon>
    </lineage>
</organism>
<reference evidence="2 3" key="1">
    <citation type="submission" date="2016-10" db="EMBL/GenBank/DDBJ databases">
        <authorList>
            <person name="de Groot N.N."/>
        </authorList>
    </citation>
    <scope>NUCLEOTIDE SEQUENCE [LARGE SCALE GENOMIC DNA]</scope>
    <source>
        <strain evidence="2 3">CGMCC 4.5681</strain>
    </source>
</reference>
<dbReference type="EMBL" id="FNFB01000030">
    <property type="protein sequence ID" value="SDL82357.1"/>
    <property type="molecule type" value="Genomic_DNA"/>
</dbReference>
<keyword evidence="3" id="KW-1185">Reference proteome</keyword>
<dbReference type="Pfam" id="PF18075">
    <property type="entry name" value="FtsX_ECD"/>
    <property type="match status" value="2"/>
</dbReference>
<dbReference type="Proteomes" id="UP000198683">
    <property type="component" value="Unassembled WGS sequence"/>
</dbReference>
<evidence type="ECO:0000313" key="2">
    <source>
        <dbReference type="EMBL" id="SDL82357.1"/>
    </source>
</evidence>
<name>A0A1G9N8C0_9ACTN</name>
<accession>A0A1G9N8C0</accession>
<feature type="domain" description="FtsX extracellular" evidence="1">
    <location>
        <begin position="195"/>
        <end position="312"/>
    </location>
</feature>
<dbReference type="STRING" id="683260.SAMN05421874_1305"/>
<dbReference type="Gene3D" id="3.30.70.3040">
    <property type="match status" value="2"/>
</dbReference>